<feature type="compositionally biased region" description="Low complexity" evidence="1">
    <location>
        <begin position="231"/>
        <end position="245"/>
    </location>
</feature>
<accession>K5VSA8</accession>
<sequence>MEQYLRKSLKSTLASWYQNTQQSQPNHNLAYTPPTRGKDRQCSDIHSHLSSPLRGPGYNVNKIFASSQLRKPHCRRTTVGMPLYTRVPDGLRQRAAWASVCCRVTDSTAPAAERRDYHRGLLARMAFWPSSIITCRRHPRSSDGSGGCPSKHSTLAELQFTRHGCIRTSGGGVNNEPQSCPSSCAAEQVQLQLSSSNPPSGLPHTSMASFHRDSPSESSLASPTDSKYRISRSSRPSLRSSSTLSQAKHQNYHIPRPAEFLFPVDYQVPQPQPRIVGSRVHILRPINTFLLFRSFLSHNKLRRFDQRNEQRATSITAGYTWSSLPNYVRQQWTLKAKEAADLHQMLFPNYRLQLSSRISAGNSAAELATVDQTMNTLGITDVSPNDSSDSLTIPDLTQPHHAGNISMESTTSLWTLTPSLPTLLDSASFLSVPPVVGLQYELFFHQLITQLESDNIQLKQRLTQIQDSSTAGQTSASHAPQQLLTAGVEIANNRMFSDATLDSSLSLAGCGPNQFDDLLGVHGFHWPGSASTTQVNSSSRVDHTLGIPENQDSELLLELLGEDLHTFNDSAGSPFSTWSEGVESPVIYSDRVEGF</sequence>
<protein>
    <recommendedName>
        <fullName evidence="4">HMG box domain-containing protein</fullName>
    </recommendedName>
</protein>
<feature type="compositionally biased region" description="Polar residues" evidence="1">
    <location>
        <begin position="216"/>
        <end position="225"/>
    </location>
</feature>
<keyword evidence="3" id="KW-1185">Reference proteome</keyword>
<evidence type="ECO:0000256" key="1">
    <source>
        <dbReference type="SAM" id="MobiDB-lite"/>
    </source>
</evidence>
<dbReference type="OrthoDB" id="6247875at2759"/>
<evidence type="ECO:0000313" key="2">
    <source>
        <dbReference type="EMBL" id="EKM49449.1"/>
    </source>
</evidence>
<dbReference type="GeneID" id="18919801"/>
<feature type="region of interest" description="Disordered" evidence="1">
    <location>
        <begin position="191"/>
        <end position="249"/>
    </location>
</feature>
<dbReference type="Gene3D" id="1.10.30.10">
    <property type="entry name" value="High mobility group box domain"/>
    <property type="match status" value="1"/>
</dbReference>
<name>K5VSA8_PHACS</name>
<organism evidence="2 3">
    <name type="scientific">Phanerochaete carnosa (strain HHB-10118-sp)</name>
    <name type="common">White-rot fungus</name>
    <name type="synonym">Peniophora carnosa</name>
    <dbReference type="NCBI Taxonomy" id="650164"/>
    <lineage>
        <taxon>Eukaryota</taxon>
        <taxon>Fungi</taxon>
        <taxon>Dikarya</taxon>
        <taxon>Basidiomycota</taxon>
        <taxon>Agaricomycotina</taxon>
        <taxon>Agaricomycetes</taxon>
        <taxon>Polyporales</taxon>
        <taxon>Phanerochaetaceae</taxon>
        <taxon>Phanerochaete</taxon>
    </lineage>
</organism>
<gene>
    <name evidence="2" type="ORF">PHACADRAFT_33491</name>
</gene>
<proteinExistence type="predicted"/>
<dbReference type="KEGG" id="pco:PHACADRAFT_33491"/>
<evidence type="ECO:0000313" key="3">
    <source>
        <dbReference type="Proteomes" id="UP000008370"/>
    </source>
</evidence>
<dbReference type="RefSeq" id="XP_007401984.1">
    <property type="nucleotide sequence ID" value="XM_007401922.1"/>
</dbReference>
<dbReference type="EMBL" id="JH930481">
    <property type="protein sequence ID" value="EKM49449.1"/>
    <property type="molecule type" value="Genomic_DNA"/>
</dbReference>
<dbReference type="InParanoid" id="K5VSA8"/>
<dbReference type="SUPFAM" id="SSF47095">
    <property type="entry name" value="HMG-box"/>
    <property type="match status" value="1"/>
</dbReference>
<evidence type="ECO:0008006" key="4">
    <source>
        <dbReference type="Google" id="ProtNLM"/>
    </source>
</evidence>
<dbReference type="AlphaFoldDB" id="K5VSA8"/>
<dbReference type="InterPro" id="IPR036910">
    <property type="entry name" value="HMG_box_dom_sf"/>
</dbReference>
<reference evidence="2 3" key="1">
    <citation type="journal article" date="2012" name="BMC Genomics">
        <title>Comparative genomics of the white-rot fungi, Phanerochaete carnosa and P. chrysosporium, to elucidate the genetic basis of the distinct wood types they colonize.</title>
        <authorList>
            <person name="Suzuki H."/>
            <person name="MacDonald J."/>
            <person name="Syed K."/>
            <person name="Salamov A."/>
            <person name="Hori C."/>
            <person name="Aerts A."/>
            <person name="Henrissat B."/>
            <person name="Wiebenga A."/>
            <person name="vanKuyk P.A."/>
            <person name="Barry K."/>
            <person name="Lindquist E."/>
            <person name="LaButti K."/>
            <person name="Lapidus A."/>
            <person name="Lucas S."/>
            <person name="Coutinho P."/>
            <person name="Gong Y."/>
            <person name="Samejima M."/>
            <person name="Mahadevan R."/>
            <person name="Abou-Zaid M."/>
            <person name="de Vries R.P."/>
            <person name="Igarashi K."/>
            <person name="Yadav J.S."/>
            <person name="Grigoriev I.V."/>
            <person name="Master E.R."/>
        </authorList>
    </citation>
    <scope>NUCLEOTIDE SEQUENCE [LARGE SCALE GENOMIC DNA]</scope>
    <source>
        <strain evidence="2 3">HHB-10118-sp</strain>
    </source>
</reference>
<dbReference type="Proteomes" id="UP000008370">
    <property type="component" value="Unassembled WGS sequence"/>
</dbReference>
<dbReference type="HOGENOM" id="CLU_458624_0_0_1"/>
<feature type="compositionally biased region" description="Polar residues" evidence="1">
    <location>
        <begin position="19"/>
        <end position="29"/>
    </location>
</feature>
<feature type="region of interest" description="Disordered" evidence="1">
    <location>
        <begin position="19"/>
        <end position="44"/>
    </location>
</feature>